<keyword evidence="1" id="KW-0813">Transport</keyword>
<keyword evidence="1" id="KW-0998">Cell outer membrane</keyword>
<evidence type="ECO:0000313" key="4">
    <source>
        <dbReference type="EMBL" id="ANU59414.1"/>
    </source>
</evidence>
<dbReference type="Proteomes" id="UP000092631">
    <property type="component" value="Chromosome"/>
</dbReference>
<reference evidence="5" key="1">
    <citation type="submission" date="2016-04" db="EMBL/GenBank/DDBJ databases">
        <title>Complete Genome Sequences of Twelve Strains of a Stable Defined Moderately Diverse Mouse Microbiota 2 (sDMDMm2).</title>
        <authorList>
            <person name="Uchimura Y."/>
            <person name="Wyss M."/>
            <person name="Brugiroux S."/>
            <person name="Limenitakis J.P."/>
            <person name="Stecher B."/>
            <person name="McCoy K.D."/>
            <person name="Macpherson A.J."/>
        </authorList>
    </citation>
    <scope>NUCLEOTIDE SEQUENCE [LARGE SCALE GENOMIC DNA]</scope>
    <source>
        <strain evidence="5">I48</strain>
    </source>
</reference>
<dbReference type="EMBL" id="CP015401">
    <property type="protein sequence ID" value="ANU59414.1"/>
    <property type="molecule type" value="Genomic_DNA"/>
</dbReference>
<feature type="signal peptide" evidence="2">
    <location>
        <begin position="1"/>
        <end position="22"/>
    </location>
</feature>
<comment type="subcellular location">
    <subcellularLocation>
        <location evidence="1">Cell outer membrane</location>
        <topology evidence="1">Multi-pass membrane protein</topology>
    </subcellularLocation>
</comment>
<keyword evidence="2" id="KW-0732">Signal</keyword>
<gene>
    <name evidence="4" type="ORF">A4V03_19075</name>
</gene>
<dbReference type="NCBIfam" id="TIGR04056">
    <property type="entry name" value="OMP_RagA_SusC"/>
    <property type="match status" value="1"/>
</dbReference>
<evidence type="ECO:0000313" key="5">
    <source>
        <dbReference type="Proteomes" id="UP000092631"/>
    </source>
</evidence>
<organism evidence="4 5">
    <name type="scientific">Bacteroides caecimuris</name>
    <dbReference type="NCBI Taxonomy" id="1796613"/>
    <lineage>
        <taxon>Bacteria</taxon>
        <taxon>Pseudomonadati</taxon>
        <taxon>Bacteroidota</taxon>
        <taxon>Bacteroidia</taxon>
        <taxon>Bacteroidales</taxon>
        <taxon>Bacteroidaceae</taxon>
        <taxon>Bacteroides</taxon>
    </lineage>
</organism>
<dbReference type="OrthoDB" id="1032271at2"/>
<dbReference type="NCBIfam" id="TIGR04057">
    <property type="entry name" value="SusC_RagA_signa"/>
    <property type="match status" value="1"/>
</dbReference>
<dbReference type="Gene3D" id="2.170.130.10">
    <property type="entry name" value="TonB-dependent receptor, plug domain"/>
    <property type="match status" value="1"/>
</dbReference>
<accession>A0A1C7H4B2</accession>
<dbReference type="PROSITE" id="PS52016">
    <property type="entry name" value="TONB_DEPENDENT_REC_3"/>
    <property type="match status" value="1"/>
</dbReference>
<keyword evidence="5" id="KW-1185">Reference proteome</keyword>
<dbReference type="InterPro" id="IPR012910">
    <property type="entry name" value="Plug_dom"/>
</dbReference>
<name>A0A1C7H4B2_9BACE</name>
<evidence type="ECO:0000259" key="3">
    <source>
        <dbReference type="Pfam" id="PF07715"/>
    </source>
</evidence>
<comment type="similarity">
    <text evidence="1">Belongs to the TonB-dependent receptor family.</text>
</comment>
<dbReference type="InterPro" id="IPR039426">
    <property type="entry name" value="TonB-dep_rcpt-like"/>
</dbReference>
<dbReference type="RefSeq" id="WP_065540036.1">
    <property type="nucleotide sequence ID" value="NZ_CAPDLJ010000002.1"/>
</dbReference>
<dbReference type="Pfam" id="PF07715">
    <property type="entry name" value="Plug"/>
    <property type="match status" value="1"/>
</dbReference>
<keyword evidence="1" id="KW-0472">Membrane</keyword>
<keyword evidence="1" id="KW-0812">Transmembrane</keyword>
<dbReference type="InterPro" id="IPR023996">
    <property type="entry name" value="TonB-dep_OMP_SusC/RagA"/>
</dbReference>
<evidence type="ECO:0000256" key="1">
    <source>
        <dbReference type="PROSITE-ProRule" id="PRU01360"/>
    </source>
</evidence>
<dbReference type="GeneID" id="82189236"/>
<feature type="domain" description="TonB-dependent receptor plug" evidence="3">
    <location>
        <begin position="44"/>
        <end position="145"/>
    </location>
</feature>
<dbReference type="SUPFAM" id="SSF56935">
    <property type="entry name" value="Porins"/>
    <property type="match status" value="1"/>
</dbReference>
<dbReference type="InterPro" id="IPR037066">
    <property type="entry name" value="Plug_dom_sf"/>
</dbReference>
<keyword evidence="1" id="KW-1134">Transmembrane beta strand</keyword>
<dbReference type="GO" id="GO:0009279">
    <property type="term" value="C:cell outer membrane"/>
    <property type="evidence" value="ECO:0007669"/>
    <property type="project" value="UniProtKB-SubCell"/>
</dbReference>
<protein>
    <submittedName>
        <fullName evidence="4">SusC/RagA family TonB-linked outer membrane protein</fullName>
    </submittedName>
</protein>
<dbReference type="InterPro" id="IPR023997">
    <property type="entry name" value="TonB-dep_OMP_SusC/RagA_CS"/>
</dbReference>
<dbReference type="AlphaFoldDB" id="A0A1C7H4B2"/>
<evidence type="ECO:0000256" key="2">
    <source>
        <dbReference type="SAM" id="SignalP"/>
    </source>
</evidence>
<sequence length="923" mass="104353">MIMNKSLYIVAFSLAFATTGIAQNNEGQDKVIDLGTQTTTELRKTQAVSTIYSNELDKNAATSPYNAIYGLLPGLSVMQNTSWGTDKSRLNVRGRGSLNGDTPLFVVDGFARPLEYINLSEIESISVLKDGAATALWGGRGANGVVLITTKRGIYSQKDIKVDYKFGLGFPVNQPEFADAYTYAKARNEALRYDGLQPDMDEASFLSGGNSDLYPNVDWQKEALRNHTTSHQLDITFRGGGKRLRYFSVLNYKNDMGLLNSKYTDYTDRYNSQMKKYFLNLRMNLDVDITDATKLKLSMLGMLRETKRPTTSEATLFEQIFNTPSAAFPVQTQNGFWGSNNVLKTNPIANLADVGYYKLNQRMLQADLRLVQDLSVLTRGLSAELAIAYDNNATYQETAKKSFMYQTIEKGTDGEPIYTNYGNPNDELEISNKGLANQYIHANFEAKVNYHRIWDKHDFTASAMFRQESMTLTGANNSRYRQYIIGTAGYNFDNRYMVDIVANCFGSSVLGKNDKYRAYPAISAAWILSNENFIKEISAFDYLKLRASYGRSGYDIYDYDMDKQYWVGSGAYYFQAGNTSAGSSLKEGVLAMEQLDLEVADKYNIGLDMSLFKGLTFSIDGFYDKRTNILIDGSGLISSAIGVTIPQMNAGKVETKGTELSAMWKKEYKDFNYYIGANFSYAKSKVVENGEGYQPYGYLSKKGYPVGQCFGWEAIGYFRDEADIKSSPVQKFSEVRPGDVKYRDLNGDKVIDNNDQKAIGYSTAIPEIYYGINLGFEYKGFGVDALFQGVAHYSVMLNTASVYWPLRNNTNISSWYLNDRIRWTEETKDIANVPRLTTLDNANNFRNSTQWLENGSYFKLRNLNVYYNLPSSWVKKMKMEKIQVYARANNLFSLDHVKYMNSEDLKINYPDMTSVYFGLNINF</sequence>
<feature type="chain" id="PRO_5008886948" evidence="2">
    <location>
        <begin position="23"/>
        <end position="923"/>
    </location>
</feature>
<dbReference type="KEGG" id="bcae:A4V03_19075"/>
<proteinExistence type="inferred from homology"/>